<dbReference type="AlphaFoldDB" id="A0A2K8UCH1"/>
<dbReference type="EMBL" id="CP020370">
    <property type="protein sequence ID" value="AUB83294.1"/>
    <property type="molecule type" value="Genomic_DNA"/>
</dbReference>
<dbReference type="RefSeq" id="WP_100920983.1">
    <property type="nucleotide sequence ID" value="NZ_CP020370.1"/>
</dbReference>
<evidence type="ECO:0000313" key="2">
    <source>
        <dbReference type="EMBL" id="AUB83294.1"/>
    </source>
</evidence>
<keyword evidence="1" id="KW-0175">Coiled coil</keyword>
<evidence type="ECO:0000256" key="1">
    <source>
        <dbReference type="SAM" id="Coils"/>
    </source>
</evidence>
<accession>A0A2K8UCH1</accession>
<protein>
    <submittedName>
        <fullName evidence="2">Uncharacterized protein</fullName>
    </submittedName>
</protein>
<feature type="coiled-coil region" evidence="1">
    <location>
        <begin position="150"/>
        <end position="177"/>
    </location>
</feature>
<gene>
    <name evidence="2" type="ORF">THSYN_21665</name>
</gene>
<name>A0A2K8UCH1_9GAMM</name>
<sequence>MTEHISIQDPEDYAPEDLMRLTEILFSPLSGVAELERACMTLAHLPTPEAQDLLQRFTSSPRAAEVSWLECAVEEGQQVLMEPTNELEEREFLTLKVIQELIDESSELELDLSQKRVSIEKAEIRLGALQALAAVGKYDPIAVLGVSGGIDCDRNQLDELAEEIALKEAMVEHLRNSITTPRYRNTDPVFIRHVHWDA</sequence>
<dbReference type="KEGG" id="tsy:THSYN_21665"/>
<dbReference type="OrthoDB" id="9832453at2"/>
<keyword evidence="3" id="KW-1185">Reference proteome</keyword>
<evidence type="ECO:0000313" key="3">
    <source>
        <dbReference type="Proteomes" id="UP000232638"/>
    </source>
</evidence>
<organism evidence="2 3">
    <name type="scientific">Candidatus Thiodictyon syntrophicum</name>
    <dbReference type="NCBI Taxonomy" id="1166950"/>
    <lineage>
        <taxon>Bacteria</taxon>
        <taxon>Pseudomonadati</taxon>
        <taxon>Pseudomonadota</taxon>
        <taxon>Gammaproteobacteria</taxon>
        <taxon>Chromatiales</taxon>
        <taxon>Chromatiaceae</taxon>
        <taxon>Thiodictyon</taxon>
    </lineage>
</organism>
<proteinExistence type="predicted"/>
<dbReference type="Proteomes" id="UP000232638">
    <property type="component" value="Chromosome"/>
</dbReference>
<reference evidence="2 3" key="1">
    <citation type="submission" date="2017-03" db="EMBL/GenBank/DDBJ databases">
        <title>Complete genome sequence of Candidatus 'Thiodictyon syntrophicum' sp. nov. strain Cad16T, a photolithoautotroph purple sulfur bacterium isolated from an alpine meromictic lake.</title>
        <authorList>
            <person name="Luedin S.M."/>
            <person name="Pothier J.F."/>
            <person name="Danza F."/>
            <person name="Storelli N."/>
            <person name="Wittwer M."/>
            <person name="Tonolla M."/>
        </authorList>
    </citation>
    <scope>NUCLEOTIDE SEQUENCE [LARGE SCALE GENOMIC DNA]</scope>
    <source>
        <strain evidence="2 3">Cad16T</strain>
    </source>
</reference>